<protein>
    <submittedName>
        <fullName evidence="1">Uncharacterized protein</fullName>
    </submittedName>
</protein>
<organism evidence="1 2">
    <name type="scientific">Rhizophagus irregularis</name>
    <dbReference type="NCBI Taxonomy" id="588596"/>
    <lineage>
        <taxon>Eukaryota</taxon>
        <taxon>Fungi</taxon>
        <taxon>Fungi incertae sedis</taxon>
        <taxon>Mucoromycota</taxon>
        <taxon>Glomeromycotina</taxon>
        <taxon>Glomeromycetes</taxon>
        <taxon>Glomerales</taxon>
        <taxon>Glomeraceae</taxon>
        <taxon>Rhizophagus</taxon>
    </lineage>
</organism>
<reference evidence="1" key="1">
    <citation type="submission" date="2020-05" db="EMBL/GenBank/DDBJ databases">
        <authorList>
            <person name="Rincon C."/>
            <person name="Sanders R I."/>
            <person name="Robbins C."/>
            <person name="Chaturvedi A."/>
        </authorList>
    </citation>
    <scope>NUCLEOTIDE SEQUENCE</scope>
    <source>
        <strain evidence="1">CHB12</strain>
    </source>
</reference>
<name>A0A915ZYP1_9GLOM</name>
<dbReference type="EMBL" id="CAGKOT010000085">
    <property type="protein sequence ID" value="CAB5393921.1"/>
    <property type="molecule type" value="Genomic_DNA"/>
</dbReference>
<gene>
    <name evidence="1" type="ORF">CHRIB12_LOCUS23082</name>
</gene>
<proteinExistence type="predicted"/>
<accession>A0A915ZYP1</accession>
<sequence>MLENKCLHKRKFCFTIKLEHKDLIHKNLSVNSGRNYVLSLFRQIVTWTRKKFFCPERITKVANTPCSLEPKINIDLD</sequence>
<dbReference type="AlphaFoldDB" id="A0A915ZYP1"/>
<comment type="caution">
    <text evidence="1">The sequence shown here is derived from an EMBL/GenBank/DDBJ whole genome shotgun (WGS) entry which is preliminary data.</text>
</comment>
<dbReference type="Proteomes" id="UP000684084">
    <property type="component" value="Unassembled WGS sequence"/>
</dbReference>
<dbReference type="OrthoDB" id="2303757at2759"/>
<evidence type="ECO:0000313" key="2">
    <source>
        <dbReference type="Proteomes" id="UP000684084"/>
    </source>
</evidence>
<evidence type="ECO:0000313" key="1">
    <source>
        <dbReference type="EMBL" id="CAB5393921.1"/>
    </source>
</evidence>